<sequence>MLHLFRVEQIPSQTLTLTGDAGKHAASALRLRVGEQVKFTDGVGNVAVGTVVDLVSKSEINFALSNHDFVPKPTPTISVLQALPKGDKAVEAVELMVEVGVDEIYPWQAQRSVAQWDAKKQISAVAKWQITADVAAAQARRVWFPRVNDLVTNLDSLQGKFDQIIVFHEESAPPVPAQIAQNVLIVIGPEGSITDSEREKLKELGAVEARMGESILRSRHAGIAAAAAVLSRTARWGQ</sequence>
<evidence type="ECO:0000259" key="12">
    <source>
        <dbReference type="Pfam" id="PF20260"/>
    </source>
</evidence>
<dbReference type="AlphaFoldDB" id="A0A6J6EMF7"/>
<dbReference type="InterPro" id="IPR015947">
    <property type="entry name" value="PUA-like_sf"/>
</dbReference>
<reference evidence="13" key="1">
    <citation type="submission" date="2020-05" db="EMBL/GenBank/DDBJ databases">
        <authorList>
            <person name="Chiriac C."/>
            <person name="Salcher M."/>
            <person name="Ghai R."/>
            <person name="Kavagutti S V."/>
        </authorList>
    </citation>
    <scope>NUCLEOTIDE SEQUENCE</scope>
</reference>
<dbReference type="GO" id="GO:0005737">
    <property type="term" value="C:cytoplasm"/>
    <property type="evidence" value="ECO:0007669"/>
    <property type="project" value="UniProtKB-SubCell"/>
</dbReference>
<evidence type="ECO:0000256" key="1">
    <source>
        <dbReference type="ARBA" id="ARBA00004496"/>
    </source>
</evidence>
<keyword evidence="5" id="KW-0698">rRNA processing</keyword>
<keyword evidence="4" id="KW-0963">Cytoplasm</keyword>
<comment type="function">
    <text evidence="9">Specifically methylates the N3 position of the uracil ring of uridine 1498 (m3U1498) in 16S rRNA. Acts on the fully assembled 30S ribosomal subunit.</text>
</comment>
<dbReference type="GO" id="GO:0070042">
    <property type="term" value="F:rRNA (uridine-N3-)-methyltransferase activity"/>
    <property type="evidence" value="ECO:0007669"/>
    <property type="project" value="TreeGrafter"/>
</dbReference>
<dbReference type="PANTHER" id="PTHR30027:SF3">
    <property type="entry name" value="16S RRNA (URACIL(1498)-N(3))-METHYLTRANSFERASE"/>
    <property type="match status" value="1"/>
</dbReference>
<evidence type="ECO:0000313" key="13">
    <source>
        <dbReference type="EMBL" id="CAB4576589.1"/>
    </source>
</evidence>
<dbReference type="Pfam" id="PF20260">
    <property type="entry name" value="PUA_4"/>
    <property type="match status" value="1"/>
</dbReference>
<accession>A0A6J6EMF7</accession>
<dbReference type="NCBIfam" id="TIGR00046">
    <property type="entry name" value="RsmE family RNA methyltransferase"/>
    <property type="match status" value="1"/>
</dbReference>
<evidence type="ECO:0000256" key="4">
    <source>
        <dbReference type="ARBA" id="ARBA00022490"/>
    </source>
</evidence>
<evidence type="ECO:0000256" key="5">
    <source>
        <dbReference type="ARBA" id="ARBA00022552"/>
    </source>
</evidence>
<dbReference type="SUPFAM" id="SSF75217">
    <property type="entry name" value="alpha/beta knot"/>
    <property type="match status" value="1"/>
</dbReference>
<evidence type="ECO:0000256" key="2">
    <source>
        <dbReference type="ARBA" id="ARBA00005528"/>
    </source>
</evidence>
<dbReference type="CDD" id="cd18084">
    <property type="entry name" value="RsmE-like"/>
    <property type="match status" value="1"/>
</dbReference>
<comment type="subcellular location">
    <subcellularLocation>
        <location evidence="1">Cytoplasm</location>
    </subcellularLocation>
</comment>
<evidence type="ECO:0000256" key="3">
    <source>
        <dbReference type="ARBA" id="ARBA00012328"/>
    </source>
</evidence>
<dbReference type="EC" id="2.1.1.193" evidence="3"/>
<dbReference type="PANTHER" id="PTHR30027">
    <property type="entry name" value="RIBOSOMAL RNA SMALL SUBUNIT METHYLTRANSFERASE E"/>
    <property type="match status" value="1"/>
</dbReference>
<dbReference type="InterPro" id="IPR046886">
    <property type="entry name" value="RsmE_MTase_dom"/>
</dbReference>
<dbReference type="InterPro" id="IPR029028">
    <property type="entry name" value="Alpha/beta_knot_MTases"/>
</dbReference>
<name>A0A6J6EMF7_9ZZZZ</name>
<comment type="catalytic activity">
    <reaction evidence="10">
        <text>uridine(1498) in 16S rRNA + S-adenosyl-L-methionine = N(3)-methyluridine(1498) in 16S rRNA + S-adenosyl-L-homocysteine + H(+)</text>
        <dbReference type="Rhea" id="RHEA:42920"/>
        <dbReference type="Rhea" id="RHEA-COMP:10283"/>
        <dbReference type="Rhea" id="RHEA-COMP:10284"/>
        <dbReference type="ChEBI" id="CHEBI:15378"/>
        <dbReference type="ChEBI" id="CHEBI:57856"/>
        <dbReference type="ChEBI" id="CHEBI:59789"/>
        <dbReference type="ChEBI" id="CHEBI:65315"/>
        <dbReference type="ChEBI" id="CHEBI:74502"/>
        <dbReference type="EC" id="2.1.1.193"/>
    </reaction>
</comment>
<evidence type="ECO:0000256" key="10">
    <source>
        <dbReference type="ARBA" id="ARBA00047944"/>
    </source>
</evidence>
<organism evidence="13">
    <name type="scientific">freshwater metagenome</name>
    <dbReference type="NCBI Taxonomy" id="449393"/>
    <lineage>
        <taxon>unclassified sequences</taxon>
        <taxon>metagenomes</taxon>
        <taxon>ecological metagenomes</taxon>
    </lineage>
</organism>
<evidence type="ECO:0000259" key="11">
    <source>
        <dbReference type="Pfam" id="PF04452"/>
    </source>
</evidence>
<gene>
    <name evidence="13" type="ORF">UFOPK1726_00607</name>
</gene>
<evidence type="ECO:0000256" key="7">
    <source>
        <dbReference type="ARBA" id="ARBA00022679"/>
    </source>
</evidence>
<protein>
    <recommendedName>
        <fullName evidence="3">16S rRNA (uracil(1498)-N(3))-methyltransferase</fullName>
        <ecNumber evidence="3">2.1.1.193</ecNumber>
    </recommendedName>
</protein>
<keyword evidence="6" id="KW-0489">Methyltransferase</keyword>
<evidence type="ECO:0000256" key="8">
    <source>
        <dbReference type="ARBA" id="ARBA00022691"/>
    </source>
</evidence>
<comment type="similarity">
    <text evidence="2">Belongs to the RNA methyltransferase RsmE family.</text>
</comment>
<dbReference type="Gene3D" id="2.40.240.20">
    <property type="entry name" value="Hypothetical PUA domain-like, domain 1"/>
    <property type="match status" value="1"/>
</dbReference>
<dbReference type="SUPFAM" id="SSF88697">
    <property type="entry name" value="PUA domain-like"/>
    <property type="match status" value="1"/>
</dbReference>
<dbReference type="NCBIfam" id="NF008693">
    <property type="entry name" value="PRK11713.2-3"/>
    <property type="match status" value="1"/>
</dbReference>
<dbReference type="EMBL" id="CAEZTT010000058">
    <property type="protein sequence ID" value="CAB4576589.1"/>
    <property type="molecule type" value="Genomic_DNA"/>
</dbReference>
<dbReference type="InterPro" id="IPR046887">
    <property type="entry name" value="RsmE_PUA-like"/>
</dbReference>
<keyword evidence="8" id="KW-0949">S-adenosyl-L-methionine</keyword>
<dbReference type="InterPro" id="IPR006700">
    <property type="entry name" value="RsmE"/>
</dbReference>
<proteinExistence type="inferred from homology"/>
<keyword evidence="7" id="KW-0808">Transferase</keyword>
<dbReference type="Gene3D" id="3.40.1280.10">
    <property type="match status" value="1"/>
</dbReference>
<evidence type="ECO:0000256" key="6">
    <source>
        <dbReference type="ARBA" id="ARBA00022603"/>
    </source>
</evidence>
<evidence type="ECO:0000256" key="9">
    <source>
        <dbReference type="ARBA" id="ARBA00025699"/>
    </source>
</evidence>
<dbReference type="InterPro" id="IPR029026">
    <property type="entry name" value="tRNA_m1G_MTases_N"/>
</dbReference>
<dbReference type="GO" id="GO:0070475">
    <property type="term" value="P:rRNA base methylation"/>
    <property type="evidence" value="ECO:0007669"/>
    <property type="project" value="TreeGrafter"/>
</dbReference>
<dbReference type="Pfam" id="PF04452">
    <property type="entry name" value="Methyltrans_RNA"/>
    <property type="match status" value="1"/>
</dbReference>
<dbReference type="PIRSF" id="PIRSF015601">
    <property type="entry name" value="MTase_slr0722"/>
    <property type="match status" value="1"/>
</dbReference>
<feature type="domain" description="Ribosomal RNA small subunit methyltransferase E PUA-like" evidence="12">
    <location>
        <begin position="17"/>
        <end position="60"/>
    </location>
</feature>
<feature type="domain" description="Ribosomal RNA small subunit methyltransferase E methyltransferase" evidence="11">
    <location>
        <begin position="74"/>
        <end position="229"/>
    </location>
</feature>